<name>A0A1X7CEX1_TRICW</name>
<dbReference type="GO" id="GO:0015627">
    <property type="term" value="C:type II protein secretion system complex"/>
    <property type="evidence" value="ECO:0007669"/>
    <property type="project" value="InterPro"/>
</dbReference>
<keyword evidence="5" id="KW-0997">Cell inner membrane</keyword>
<dbReference type="InterPro" id="IPR022346">
    <property type="entry name" value="T2SS_GspH"/>
</dbReference>
<dbReference type="Pfam" id="PF12019">
    <property type="entry name" value="GspH"/>
    <property type="match status" value="1"/>
</dbReference>
<dbReference type="GO" id="GO:0015628">
    <property type="term" value="P:protein secretion by the type II secretion system"/>
    <property type="evidence" value="ECO:0007669"/>
    <property type="project" value="InterPro"/>
</dbReference>
<dbReference type="AlphaFoldDB" id="A0A1X7CEX1"/>
<dbReference type="InterPro" id="IPR012902">
    <property type="entry name" value="N_methyl_site"/>
</dbReference>
<keyword evidence="8 11" id="KW-0472">Membrane</keyword>
<evidence type="ECO:0000259" key="12">
    <source>
        <dbReference type="Pfam" id="PF12019"/>
    </source>
</evidence>
<evidence type="ECO:0000256" key="9">
    <source>
        <dbReference type="ARBA" id="ARBA00025772"/>
    </source>
</evidence>
<evidence type="ECO:0000256" key="5">
    <source>
        <dbReference type="ARBA" id="ARBA00022519"/>
    </source>
</evidence>
<dbReference type="SUPFAM" id="SSF54523">
    <property type="entry name" value="Pili subunits"/>
    <property type="match status" value="1"/>
</dbReference>
<dbReference type="Proteomes" id="UP000192911">
    <property type="component" value="Unassembled WGS sequence"/>
</dbReference>
<keyword evidence="3" id="KW-1003">Cell membrane</keyword>
<evidence type="ECO:0000256" key="6">
    <source>
        <dbReference type="ARBA" id="ARBA00022692"/>
    </source>
</evidence>
<dbReference type="GO" id="GO:0005886">
    <property type="term" value="C:plasma membrane"/>
    <property type="evidence" value="ECO:0007669"/>
    <property type="project" value="UniProtKB-SubCell"/>
</dbReference>
<sequence>MGSGKHGAITRAAHSIGRCRGFTLVEVVTVSAMLAVLAAMAAPSFAAWHRKERIESSARALLASFAYARSEAMRRADIVVVCPVAAAGQCERAGGRRRGDRVASWSSGWAVMAGEGERRRLLRGHTGLRDVAILGSAANVRFTPPAGQVVGGFRSFEVMGNGAGAYAHGEQYGRCIAVAAGGRARIAEGRCGARA</sequence>
<evidence type="ECO:0000313" key="14">
    <source>
        <dbReference type="Proteomes" id="UP000192911"/>
    </source>
</evidence>
<dbReference type="NCBIfam" id="TIGR02532">
    <property type="entry name" value="IV_pilin_GFxxxE"/>
    <property type="match status" value="1"/>
</dbReference>
<evidence type="ECO:0000256" key="10">
    <source>
        <dbReference type="ARBA" id="ARBA00030775"/>
    </source>
</evidence>
<keyword evidence="4" id="KW-0488">Methylation</keyword>
<evidence type="ECO:0000256" key="3">
    <source>
        <dbReference type="ARBA" id="ARBA00022475"/>
    </source>
</evidence>
<evidence type="ECO:0000256" key="2">
    <source>
        <dbReference type="ARBA" id="ARBA00021549"/>
    </source>
</evidence>
<dbReference type="RefSeq" id="WP_085223600.1">
    <property type="nucleotide sequence ID" value="NZ_BSQD01000001.1"/>
</dbReference>
<keyword evidence="14" id="KW-1185">Reference proteome</keyword>
<feature type="domain" description="General secretion pathway GspH" evidence="12">
    <location>
        <begin position="58"/>
        <end position="182"/>
    </location>
</feature>
<dbReference type="STRING" id="28094.SAMN06295900_101303"/>
<protein>
    <recommendedName>
        <fullName evidence="2">Type II secretion system protein H</fullName>
    </recommendedName>
    <alternativeName>
        <fullName evidence="10">General secretion pathway protein H</fullName>
    </alternativeName>
</protein>
<gene>
    <name evidence="13" type="ORF">SAMN06295900_101303</name>
</gene>
<dbReference type="GeneID" id="95549221"/>
<evidence type="ECO:0000256" key="4">
    <source>
        <dbReference type="ARBA" id="ARBA00022481"/>
    </source>
</evidence>
<evidence type="ECO:0000256" key="11">
    <source>
        <dbReference type="SAM" id="Phobius"/>
    </source>
</evidence>
<comment type="similarity">
    <text evidence="9">Belongs to the GSP H family.</text>
</comment>
<reference evidence="14" key="1">
    <citation type="submission" date="2017-04" db="EMBL/GenBank/DDBJ databases">
        <authorList>
            <person name="Varghese N."/>
            <person name="Submissions S."/>
        </authorList>
    </citation>
    <scope>NUCLEOTIDE SEQUENCE [LARGE SCALE GENOMIC DNA]</scope>
    <source>
        <strain evidence="14">Ballard 720</strain>
    </source>
</reference>
<dbReference type="Gene3D" id="3.55.40.10">
    <property type="entry name" value="minor pseudopilin epsh domain"/>
    <property type="match status" value="1"/>
</dbReference>
<feature type="transmembrane region" description="Helical" evidence="11">
    <location>
        <begin position="21"/>
        <end position="48"/>
    </location>
</feature>
<dbReference type="Pfam" id="PF07963">
    <property type="entry name" value="N_methyl"/>
    <property type="match status" value="1"/>
</dbReference>
<evidence type="ECO:0000256" key="7">
    <source>
        <dbReference type="ARBA" id="ARBA00022989"/>
    </source>
</evidence>
<evidence type="ECO:0000256" key="1">
    <source>
        <dbReference type="ARBA" id="ARBA00004377"/>
    </source>
</evidence>
<dbReference type="OrthoDB" id="8970652at2"/>
<accession>A0A1X7CEX1</accession>
<dbReference type="InterPro" id="IPR045584">
    <property type="entry name" value="Pilin-like"/>
</dbReference>
<evidence type="ECO:0000256" key="8">
    <source>
        <dbReference type="ARBA" id="ARBA00023136"/>
    </source>
</evidence>
<proteinExistence type="inferred from homology"/>
<evidence type="ECO:0000313" key="13">
    <source>
        <dbReference type="EMBL" id="SME95471.1"/>
    </source>
</evidence>
<keyword evidence="7 11" id="KW-1133">Transmembrane helix</keyword>
<organism evidence="13 14">
    <name type="scientific">Trinickia caryophylli</name>
    <name type="common">Paraburkholderia caryophylli</name>
    <dbReference type="NCBI Taxonomy" id="28094"/>
    <lineage>
        <taxon>Bacteria</taxon>
        <taxon>Pseudomonadati</taxon>
        <taxon>Pseudomonadota</taxon>
        <taxon>Betaproteobacteria</taxon>
        <taxon>Burkholderiales</taxon>
        <taxon>Burkholderiaceae</taxon>
        <taxon>Trinickia</taxon>
    </lineage>
</organism>
<keyword evidence="6 11" id="KW-0812">Transmembrane</keyword>
<dbReference type="PROSITE" id="PS00409">
    <property type="entry name" value="PROKAR_NTER_METHYL"/>
    <property type="match status" value="1"/>
</dbReference>
<comment type="subcellular location">
    <subcellularLocation>
        <location evidence="1">Cell inner membrane</location>
        <topology evidence="1">Single-pass membrane protein</topology>
    </subcellularLocation>
</comment>
<dbReference type="EMBL" id="FXAH01000001">
    <property type="protein sequence ID" value="SME95471.1"/>
    <property type="molecule type" value="Genomic_DNA"/>
</dbReference>